<organism evidence="1 2">
    <name type="scientific">Hyphopichia burtonii NRRL Y-1933</name>
    <dbReference type="NCBI Taxonomy" id="984485"/>
    <lineage>
        <taxon>Eukaryota</taxon>
        <taxon>Fungi</taxon>
        <taxon>Dikarya</taxon>
        <taxon>Ascomycota</taxon>
        <taxon>Saccharomycotina</taxon>
        <taxon>Pichiomycetes</taxon>
        <taxon>Debaryomycetaceae</taxon>
        <taxon>Hyphopichia</taxon>
    </lineage>
</organism>
<protein>
    <submittedName>
        <fullName evidence="1">Uncharacterized protein</fullName>
    </submittedName>
</protein>
<dbReference type="AlphaFoldDB" id="A0A1E4RPZ1"/>
<keyword evidence="2" id="KW-1185">Reference proteome</keyword>
<evidence type="ECO:0000313" key="1">
    <source>
        <dbReference type="EMBL" id="ODV69353.1"/>
    </source>
</evidence>
<name>A0A1E4RPZ1_9ASCO</name>
<evidence type="ECO:0000313" key="2">
    <source>
        <dbReference type="Proteomes" id="UP000095085"/>
    </source>
</evidence>
<dbReference type="GeneID" id="30997388"/>
<reference evidence="2" key="1">
    <citation type="submission" date="2016-05" db="EMBL/GenBank/DDBJ databases">
        <title>Comparative genomics of biotechnologically important yeasts.</title>
        <authorList>
            <consortium name="DOE Joint Genome Institute"/>
            <person name="Riley R."/>
            <person name="Haridas S."/>
            <person name="Wolfe K.H."/>
            <person name="Lopes M.R."/>
            <person name="Hittinger C.T."/>
            <person name="Goker M."/>
            <person name="Salamov A."/>
            <person name="Wisecaver J."/>
            <person name="Long T.M."/>
            <person name="Aerts A.L."/>
            <person name="Barry K."/>
            <person name="Choi C."/>
            <person name="Clum A."/>
            <person name="Coughlan A.Y."/>
            <person name="Deshpande S."/>
            <person name="Douglass A.P."/>
            <person name="Hanson S.J."/>
            <person name="Klenk H.-P."/>
            <person name="Labutti K."/>
            <person name="Lapidus A."/>
            <person name="Lindquist E."/>
            <person name="Lipzen A."/>
            <person name="Meier-Kolthoff J.P."/>
            <person name="Ohm R.A."/>
            <person name="Otillar R.P."/>
            <person name="Pangilinan J."/>
            <person name="Peng Y."/>
            <person name="Rokas A."/>
            <person name="Rosa C.A."/>
            <person name="Scheuner C."/>
            <person name="Sibirny A.A."/>
            <person name="Slot J.C."/>
            <person name="Stielow J.B."/>
            <person name="Sun H."/>
            <person name="Kurtzman C.P."/>
            <person name="Blackwell M."/>
            <person name="Grigoriev I.V."/>
            <person name="Jeffries T.W."/>
        </authorList>
    </citation>
    <scope>NUCLEOTIDE SEQUENCE [LARGE SCALE GENOMIC DNA]</scope>
    <source>
        <strain evidence="2">NRRL Y-1933</strain>
    </source>
</reference>
<sequence length="173" mass="20239">MAPATPINQFLQSLTRIGVFPHRNPTNLAMEPISIWHQFPTFTKQSRIARQDSTRTIENLHVFRKKKKIKYKKERYNPNSGSKIKDPFFPEPFCSVSCCFETSCTDHGFATGSHTSRTQNFVLLIKSFAEMRTLSDPKHRYITHRERKKKKKKNRVIMTPLYCVTRNYGILLS</sequence>
<dbReference type="EMBL" id="KV454538">
    <property type="protein sequence ID" value="ODV69353.1"/>
    <property type="molecule type" value="Genomic_DNA"/>
</dbReference>
<dbReference type="RefSeq" id="XP_020078420.1">
    <property type="nucleotide sequence ID" value="XM_020222839.1"/>
</dbReference>
<proteinExistence type="predicted"/>
<dbReference type="Proteomes" id="UP000095085">
    <property type="component" value="Unassembled WGS sequence"/>
</dbReference>
<accession>A0A1E4RPZ1</accession>
<gene>
    <name evidence="1" type="ORF">HYPBUDRAFT_170192</name>
</gene>